<organism evidence="1 2">
    <name type="scientific">Thalassospira lucentensis</name>
    <dbReference type="NCBI Taxonomy" id="168935"/>
    <lineage>
        <taxon>Bacteria</taxon>
        <taxon>Pseudomonadati</taxon>
        <taxon>Pseudomonadota</taxon>
        <taxon>Alphaproteobacteria</taxon>
        <taxon>Rhodospirillales</taxon>
        <taxon>Thalassospiraceae</taxon>
        <taxon>Thalassospira</taxon>
    </lineage>
</organism>
<evidence type="ECO:0000313" key="2">
    <source>
        <dbReference type="Proteomes" id="UP000076335"/>
    </source>
</evidence>
<gene>
    <name evidence="1" type="ORF">AUP42_11410</name>
</gene>
<evidence type="ECO:0000313" key="1">
    <source>
        <dbReference type="EMBL" id="KZB68073.1"/>
    </source>
</evidence>
<dbReference type="OrthoDB" id="7363365at2"/>
<name>A0A154L9G1_9PROT</name>
<dbReference type="RefSeq" id="WP_062948880.1">
    <property type="nucleotide sequence ID" value="NZ_CP136684.1"/>
</dbReference>
<comment type="caution">
    <text evidence="1">The sequence shown here is derived from an EMBL/GenBank/DDBJ whole genome shotgun (WGS) entry which is preliminary data.</text>
</comment>
<dbReference type="AlphaFoldDB" id="A0A154L9G1"/>
<sequence>MQVWIVEYIYDDNGSVGIRTAKVTAPDYETARHFALGDAPSVDFVMSLRPESDDQFLGRPAIRAREMTGQVVHDVVDPDEDIEEDDDI</sequence>
<reference evidence="1 2" key="1">
    <citation type="submission" date="2015-12" db="EMBL/GenBank/DDBJ databases">
        <title>Genome sequence of Thalassospira lucentensis MCCC 1A02072.</title>
        <authorList>
            <person name="Lu L."/>
            <person name="Lai Q."/>
            <person name="Shao Z."/>
            <person name="Qian P."/>
        </authorList>
    </citation>
    <scope>NUCLEOTIDE SEQUENCE [LARGE SCALE GENOMIC DNA]</scope>
    <source>
        <strain evidence="1 2">MCCC 1A02072</strain>
    </source>
</reference>
<protein>
    <submittedName>
        <fullName evidence="1">Uncharacterized protein</fullName>
    </submittedName>
</protein>
<dbReference type="Proteomes" id="UP000076335">
    <property type="component" value="Unassembled WGS sequence"/>
</dbReference>
<dbReference type="EMBL" id="LPVY01000003">
    <property type="protein sequence ID" value="KZB68073.1"/>
    <property type="molecule type" value="Genomic_DNA"/>
</dbReference>
<accession>A0A154L9G1</accession>
<proteinExistence type="predicted"/>